<comment type="caution">
    <text evidence="3">The sequence shown here is derived from an EMBL/GenBank/DDBJ whole genome shotgun (WGS) entry which is preliminary data.</text>
</comment>
<dbReference type="PANTHER" id="PTHR45749:SF37">
    <property type="entry name" value="OS05G0311600 PROTEIN"/>
    <property type="match status" value="1"/>
</dbReference>
<reference evidence="3 4" key="1">
    <citation type="submission" date="2024-05" db="EMBL/GenBank/DDBJ databases">
        <title>A high-quality chromosomal-level genome assembly of Topmouth culter (Culter alburnus).</title>
        <authorList>
            <person name="Zhao H."/>
        </authorList>
    </citation>
    <scope>NUCLEOTIDE SEQUENCE [LARGE SCALE GENOMIC DNA]</scope>
    <source>
        <strain evidence="3">CATC2023</strain>
        <tissue evidence="3">Muscle</tissue>
    </source>
</reference>
<gene>
    <name evidence="3" type="ORF">ABG768_016736</name>
</gene>
<dbReference type="GO" id="GO:0046983">
    <property type="term" value="F:protein dimerization activity"/>
    <property type="evidence" value="ECO:0007669"/>
    <property type="project" value="InterPro"/>
</dbReference>
<evidence type="ECO:0000259" key="1">
    <source>
        <dbReference type="Pfam" id="PF05699"/>
    </source>
</evidence>
<dbReference type="PROSITE" id="PS51257">
    <property type="entry name" value="PROKAR_LIPOPROTEIN"/>
    <property type="match status" value="1"/>
</dbReference>
<accession>A0AAW1Z1I0</accession>
<feature type="domain" description="DUF4371" evidence="2">
    <location>
        <begin position="10"/>
        <end position="193"/>
    </location>
</feature>
<feature type="domain" description="HAT C-terminal dimerisation" evidence="1">
    <location>
        <begin position="435"/>
        <end position="490"/>
    </location>
</feature>
<dbReference type="InterPro" id="IPR025398">
    <property type="entry name" value="DUF4371"/>
</dbReference>
<dbReference type="AlphaFoldDB" id="A0AAW1Z1I0"/>
<keyword evidence="4" id="KW-1185">Reference proteome</keyword>
<evidence type="ECO:0000313" key="3">
    <source>
        <dbReference type="EMBL" id="KAK9954687.1"/>
    </source>
</evidence>
<dbReference type="Pfam" id="PF05699">
    <property type="entry name" value="Dimer_Tnp_hAT"/>
    <property type="match status" value="1"/>
</dbReference>
<dbReference type="InterPro" id="IPR008906">
    <property type="entry name" value="HATC_C_dom"/>
</dbReference>
<dbReference type="EMBL" id="JAWDJR010000022">
    <property type="protein sequence ID" value="KAK9954687.1"/>
    <property type="molecule type" value="Genomic_DNA"/>
</dbReference>
<dbReference type="PANTHER" id="PTHR45749">
    <property type="match status" value="1"/>
</dbReference>
<proteinExistence type="predicted"/>
<protein>
    <recommendedName>
        <fullName evidence="5">Zinc finger MYM-type protein 1-like</fullName>
    </recommendedName>
</protein>
<dbReference type="Proteomes" id="UP001479290">
    <property type="component" value="Unassembled WGS sequence"/>
</dbReference>
<name>A0AAW1Z1I0_CULAL</name>
<dbReference type="SUPFAM" id="SSF53098">
    <property type="entry name" value="Ribonuclease H-like"/>
    <property type="match status" value="1"/>
</dbReference>
<organism evidence="3 4">
    <name type="scientific">Culter alburnus</name>
    <name type="common">Topmouth culter</name>
    <dbReference type="NCBI Taxonomy" id="194366"/>
    <lineage>
        <taxon>Eukaryota</taxon>
        <taxon>Metazoa</taxon>
        <taxon>Chordata</taxon>
        <taxon>Craniata</taxon>
        <taxon>Vertebrata</taxon>
        <taxon>Euteleostomi</taxon>
        <taxon>Actinopterygii</taxon>
        <taxon>Neopterygii</taxon>
        <taxon>Teleostei</taxon>
        <taxon>Ostariophysi</taxon>
        <taxon>Cypriniformes</taxon>
        <taxon>Xenocyprididae</taxon>
        <taxon>Xenocypridinae</taxon>
        <taxon>Culter</taxon>
    </lineage>
</organism>
<evidence type="ECO:0000313" key="4">
    <source>
        <dbReference type="Proteomes" id="UP001479290"/>
    </source>
</evidence>
<dbReference type="Pfam" id="PF14291">
    <property type="entry name" value="DUF4371"/>
    <property type="match status" value="1"/>
</dbReference>
<evidence type="ECO:0008006" key="5">
    <source>
        <dbReference type="Google" id="ProtNLM"/>
    </source>
</evidence>
<dbReference type="InterPro" id="IPR012337">
    <property type="entry name" value="RNaseH-like_sf"/>
</dbReference>
<evidence type="ECO:0000259" key="2">
    <source>
        <dbReference type="Pfam" id="PF14291"/>
    </source>
</evidence>
<sequence>MRDAALFWRQVLERIVNVTLTLASCNLAFRGHREILGQPKSGNFLSIIELLANYDPVLQELIKRPKGSIKYLSPSIQNELIYILAQRVQQEIMAEINHAPFFSIIMDTTQDLSKQDQLSQVYRYVTIVRNPMDIATDVKITEAFLGFEKTSDTSAGELESKILNSITKNGFNISKCRGQGYDGAANMSGIYAGVQARIKEKEPLATYVHCAAHNLNLVLNDAVKNIPEVAQFYDTIEHLYVFFGHSIKRWAMLTDINSTEPSANSGDERSEAAGLKKKMEKFTFIFLVVLQTKILEKKWGSQTTFENVRVGRVKRHYDELCEDERLSNAECYFRVNIFNSNLDVIINQLSQRFNSMRATSDMFEALHPMTLQLAGDDELYVKAKRLSDHYNRDIGFMLPAQLLSFRACFRAEIAQQSSVYQLAKMLIVDHHSITSSYGEVCTALLLFLTLPVSVAAPERSFSKLKLIKTYLRSSMSQERLSGLAILSIERTRAREMDIKDIVDDFAQRKARRTQLK</sequence>